<keyword evidence="1" id="KW-0732">Signal</keyword>
<dbReference type="AlphaFoldDB" id="A0A5K7YN82"/>
<dbReference type="InterPro" id="IPR004010">
    <property type="entry name" value="Double_Cache_2"/>
</dbReference>
<dbReference type="Pfam" id="PF08269">
    <property type="entry name" value="dCache_2"/>
    <property type="match status" value="1"/>
</dbReference>
<evidence type="ECO:0000313" key="3">
    <source>
        <dbReference type="EMBL" id="BBO69835.1"/>
    </source>
</evidence>
<gene>
    <name evidence="3" type="ORF">DSCA_37650</name>
</gene>
<feature type="signal peptide" evidence="1">
    <location>
        <begin position="1"/>
        <end position="23"/>
    </location>
</feature>
<feature type="chain" id="PRO_5024284292" description="Double Cache domain-containing protein" evidence="1">
    <location>
        <begin position="24"/>
        <end position="168"/>
    </location>
</feature>
<evidence type="ECO:0000313" key="4">
    <source>
        <dbReference type="Proteomes" id="UP000427906"/>
    </source>
</evidence>
<dbReference type="OrthoDB" id="9791237at2"/>
<proteinExistence type="predicted"/>
<evidence type="ECO:0000256" key="1">
    <source>
        <dbReference type="SAM" id="SignalP"/>
    </source>
</evidence>
<name>A0A5K7YN82_9BACT</name>
<keyword evidence="4" id="KW-1185">Reference proteome</keyword>
<dbReference type="Gene3D" id="3.30.450.20">
    <property type="entry name" value="PAS domain"/>
    <property type="match status" value="1"/>
</dbReference>
<dbReference type="RefSeq" id="WP_155317834.1">
    <property type="nucleotide sequence ID" value="NZ_AP021874.1"/>
</dbReference>
<sequence>MMKSMTRFFLVLVIFAQASIVGADETTAEDVYNLVLNASNMLEELGEEGLTAFNTDGEFSLKDTYVWVVNCDEKRVIAHPNNNYIGLDLTKVKDKHRDESKRRPFVVEMCAEKDNANGVWVEYWWEKLGQSEPARKISFMVQVPNQPYQVTAGIYNDTMTVSELNGTR</sequence>
<protein>
    <recommendedName>
        <fullName evidence="2">Double Cache domain-containing protein</fullName>
    </recommendedName>
</protein>
<dbReference type="EMBL" id="AP021874">
    <property type="protein sequence ID" value="BBO69835.1"/>
    <property type="molecule type" value="Genomic_DNA"/>
</dbReference>
<reference evidence="3 4" key="1">
    <citation type="submission" date="2019-11" db="EMBL/GenBank/DDBJ databases">
        <title>Comparative genomics of hydrocarbon-degrading Desulfosarcina strains.</title>
        <authorList>
            <person name="Watanabe M."/>
            <person name="Kojima H."/>
            <person name="Fukui M."/>
        </authorList>
    </citation>
    <scope>NUCLEOTIDE SEQUENCE [LARGE SCALE GENOMIC DNA]</scope>
    <source>
        <strain evidence="3 4">PL12</strain>
    </source>
</reference>
<dbReference type="KEGG" id="dalk:DSCA_37650"/>
<dbReference type="Proteomes" id="UP000427906">
    <property type="component" value="Chromosome"/>
</dbReference>
<evidence type="ECO:0000259" key="2">
    <source>
        <dbReference type="Pfam" id="PF08269"/>
    </source>
</evidence>
<accession>A0A5K7YN82</accession>
<organism evidence="3 4">
    <name type="scientific">Desulfosarcina alkanivorans</name>
    <dbReference type="NCBI Taxonomy" id="571177"/>
    <lineage>
        <taxon>Bacteria</taxon>
        <taxon>Pseudomonadati</taxon>
        <taxon>Thermodesulfobacteriota</taxon>
        <taxon>Desulfobacteria</taxon>
        <taxon>Desulfobacterales</taxon>
        <taxon>Desulfosarcinaceae</taxon>
        <taxon>Desulfosarcina</taxon>
    </lineage>
</organism>
<feature type="domain" description="Double Cache" evidence="2">
    <location>
        <begin position="60"/>
        <end position="158"/>
    </location>
</feature>